<keyword evidence="3" id="KW-1185">Reference proteome</keyword>
<feature type="compositionally biased region" description="Basic and acidic residues" evidence="1">
    <location>
        <begin position="104"/>
        <end position="121"/>
    </location>
</feature>
<evidence type="ECO:0000256" key="1">
    <source>
        <dbReference type="SAM" id="MobiDB-lite"/>
    </source>
</evidence>
<dbReference type="Proteomes" id="UP001151760">
    <property type="component" value="Unassembled WGS sequence"/>
</dbReference>
<protein>
    <submittedName>
        <fullName evidence="2">Uncharacterized protein</fullName>
    </submittedName>
</protein>
<dbReference type="EMBL" id="BQNB010014749">
    <property type="protein sequence ID" value="GJT31931.1"/>
    <property type="molecule type" value="Genomic_DNA"/>
</dbReference>
<reference evidence="2" key="2">
    <citation type="submission" date="2022-01" db="EMBL/GenBank/DDBJ databases">
        <authorList>
            <person name="Yamashiro T."/>
            <person name="Shiraishi A."/>
            <person name="Satake H."/>
            <person name="Nakayama K."/>
        </authorList>
    </citation>
    <scope>NUCLEOTIDE SEQUENCE</scope>
</reference>
<name>A0ABQ5CXZ7_9ASTR</name>
<evidence type="ECO:0000313" key="2">
    <source>
        <dbReference type="EMBL" id="GJT31931.1"/>
    </source>
</evidence>
<evidence type="ECO:0000313" key="3">
    <source>
        <dbReference type="Proteomes" id="UP001151760"/>
    </source>
</evidence>
<proteinExistence type="predicted"/>
<organism evidence="2 3">
    <name type="scientific">Tanacetum coccineum</name>
    <dbReference type="NCBI Taxonomy" id="301880"/>
    <lineage>
        <taxon>Eukaryota</taxon>
        <taxon>Viridiplantae</taxon>
        <taxon>Streptophyta</taxon>
        <taxon>Embryophyta</taxon>
        <taxon>Tracheophyta</taxon>
        <taxon>Spermatophyta</taxon>
        <taxon>Magnoliopsida</taxon>
        <taxon>eudicotyledons</taxon>
        <taxon>Gunneridae</taxon>
        <taxon>Pentapetalae</taxon>
        <taxon>asterids</taxon>
        <taxon>campanulids</taxon>
        <taxon>Asterales</taxon>
        <taxon>Asteraceae</taxon>
        <taxon>Asteroideae</taxon>
        <taxon>Anthemideae</taxon>
        <taxon>Anthemidinae</taxon>
        <taxon>Tanacetum</taxon>
    </lineage>
</organism>
<comment type="caution">
    <text evidence="2">The sequence shown here is derived from an EMBL/GenBank/DDBJ whole genome shotgun (WGS) entry which is preliminary data.</text>
</comment>
<feature type="region of interest" description="Disordered" evidence="1">
    <location>
        <begin position="81"/>
        <end position="152"/>
    </location>
</feature>
<reference evidence="2" key="1">
    <citation type="journal article" date="2022" name="Int. J. Mol. Sci.">
        <title>Draft Genome of Tanacetum Coccineum: Genomic Comparison of Closely Related Tanacetum-Family Plants.</title>
        <authorList>
            <person name="Yamashiro T."/>
            <person name="Shiraishi A."/>
            <person name="Nakayama K."/>
            <person name="Satake H."/>
        </authorList>
    </citation>
    <scope>NUCLEOTIDE SEQUENCE</scope>
</reference>
<accession>A0ABQ5CXZ7</accession>
<sequence>MRMMPLRHIPSSVQETLAEGVQLVYQTATAADFRSEETTDSEVFRKYTELCATTVTSTCFGTSSATLLAKVLLSSSLADHNHAGPSVSSHRKRTVRSTQDSVDSYEKQVEVTHEPGNDKPNKNQSRCHVSRMHPIRQRHSDRQASTTFNSKKIYGREESQTQWVEGSGLAFRKLTHNGWY</sequence>
<gene>
    <name evidence="2" type="ORF">Tco_0922350</name>
</gene>
<feature type="compositionally biased region" description="Basic residues" evidence="1">
    <location>
        <begin position="128"/>
        <end position="139"/>
    </location>
</feature>